<keyword evidence="7 11" id="KW-0378">Hydrolase</keyword>
<protein>
    <recommendedName>
        <fullName evidence="4 11">Alkaline phosphatase</fullName>
        <ecNumber evidence="4 11">3.1.3.1</ecNumber>
    </recommendedName>
</protein>
<dbReference type="Proteomes" id="UP000887458">
    <property type="component" value="Unassembled WGS sequence"/>
</dbReference>
<evidence type="ECO:0000256" key="12">
    <source>
        <dbReference type="SAM" id="SignalP"/>
    </source>
</evidence>
<evidence type="ECO:0000313" key="13">
    <source>
        <dbReference type="EMBL" id="KAH9424183.1"/>
    </source>
</evidence>
<comment type="similarity">
    <text evidence="3 10">Belongs to the alkaline phosphatase family.</text>
</comment>
<comment type="caution">
    <text evidence="13">The sequence shown here is derived from an EMBL/GenBank/DDBJ whole genome shotgun (WGS) entry which is preliminary data.</text>
</comment>
<evidence type="ECO:0000256" key="11">
    <source>
        <dbReference type="RuleBase" id="RU003947"/>
    </source>
</evidence>
<evidence type="ECO:0000256" key="8">
    <source>
        <dbReference type="ARBA" id="ARBA00022833"/>
    </source>
</evidence>
<dbReference type="SUPFAM" id="SSF53649">
    <property type="entry name" value="Alkaline phosphatase-like"/>
    <property type="match status" value="1"/>
</dbReference>
<dbReference type="EMBL" id="NJHN03000029">
    <property type="protein sequence ID" value="KAH9424183.1"/>
    <property type="molecule type" value="Genomic_DNA"/>
</dbReference>
<gene>
    <name evidence="13" type="ORF">DERP_004365</name>
</gene>
<comment type="cofactor">
    <cofactor evidence="2">
        <name>Zn(2+)</name>
        <dbReference type="ChEBI" id="CHEBI:29105"/>
    </cofactor>
</comment>
<keyword evidence="6" id="KW-0479">Metal-binding</keyword>
<sequence length="511" mass="57216">MKFLLIFFVTFYIVNRIFCAVPEDPQYWRKLTKKTLYYSKKFVHANEIKQAKNAILFLGDGMGFPSISAARLLKRQLTGNYGENLAFEKWDNVAVMKTYNIDFPVPDSAGTATAFCSGVKANYGTIGVNGRVPFKSTDCSLMLENGAETIYEKALKSGKSVGFVTTASVTDATPAGTYAHISSRHFESGLPFEDKRCKDIARQLVEDHKGYQVMLGGGRKHFLPEGKESGGRKDGRNLFEQWQEDMKKQNKRYKFVSTRKELLATDYNKIDYLFGSFSSSHMKFHKELKNDSSETEPTITEMTEAAVKILKKNKKGFLLLVEGAKIDKAHHLNQAYYSLNDLLAFENAIMKAQSILGNKETLMIVTADHSHSFTHSGNALFTEDVFGFSSYPDKEGKNFTNLIYSTGPGYNSSREFTKEQIKQPDYKQLSAVPLDSATHGGDDVGAFGIGPGSNLLRGSQEQTYVAHLMEFSTCIGEYANEPHCSGCKILIFSKILILIVFISHLIRFSFD</sequence>
<evidence type="ECO:0000256" key="1">
    <source>
        <dbReference type="ARBA" id="ARBA00001946"/>
    </source>
</evidence>
<dbReference type="InterPro" id="IPR001952">
    <property type="entry name" value="Alkaline_phosphatase"/>
</dbReference>
<evidence type="ECO:0000256" key="5">
    <source>
        <dbReference type="ARBA" id="ARBA00022553"/>
    </source>
</evidence>
<keyword evidence="9 11" id="KW-0460">Magnesium</keyword>
<evidence type="ECO:0000256" key="9">
    <source>
        <dbReference type="ARBA" id="ARBA00022842"/>
    </source>
</evidence>
<evidence type="ECO:0000256" key="4">
    <source>
        <dbReference type="ARBA" id="ARBA00012647"/>
    </source>
</evidence>
<evidence type="ECO:0000256" key="6">
    <source>
        <dbReference type="ARBA" id="ARBA00022723"/>
    </source>
</evidence>
<dbReference type="CDD" id="cd16012">
    <property type="entry name" value="ALP"/>
    <property type="match status" value="1"/>
</dbReference>
<evidence type="ECO:0000256" key="3">
    <source>
        <dbReference type="ARBA" id="ARBA00005984"/>
    </source>
</evidence>
<reference evidence="13 14" key="1">
    <citation type="journal article" date="2018" name="J. Allergy Clin. Immunol.">
        <title>High-quality assembly of Dermatophagoides pteronyssinus genome and transcriptome reveals a wide range of novel allergens.</title>
        <authorList>
            <person name="Liu X.Y."/>
            <person name="Yang K.Y."/>
            <person name="Wang M.Q."/>
            <person name="Kwok J.S."/>
            <person name="Zeng X."/>
            <person name="Yang Z."/>
            <person name="Xiao X.J."/>
            <person name="Lau C.P."/>
            <person name="Li Y."/>
            <person name="Huang Z.M."/>
            <person name="Ba J.G."/>
            <person name="Yim A.K."/>
            <person name="Ouyang C.Y."/>
            <person name="Ngai S.M."/>
            <person name="Chan T.F."/>
            <person name="Leung E.L."/>
            <person name="Liu L."/>
            <person name="Liu Z.G."/>
            <person name="Tsui S.K."/>
        </authorList>
    </citation>
    <scope>NUCLEOTIDE SEQUENCE [LARGE SCALE GENOMIC DNA]</scope>
    <source>
        <strain evidence="13">Derp</strain>
    </source>
</reference>
<dbReference type="PRINTS" id="PR00113">
    <property type="entry name" value="ALKPHPHTASE"/>
</dbReference>
<evidence type="ECO:0000256" key="7">
    <source>
        <dbReference type="ARBA" id="ARBA00022801"/>
    </source>
</evidence>
<dbReference type="SMART" id="SM00098">
    <property type="entry name" value="alkPPc"/>
    <property type="match status" value="1"/>
</dbReference>
<keyword evidence="14" id="KW-1185">Reference proteome</keyword>
<proteinExistence type="inferred from homology"/>
<reference evidence="13 14" key="2">
    <citation type="journal article" date="2022" name="Mol. Biol. Evol.">
        <title>Comparative Genomics Reveals Insights into the Divergent Evolution of Astigmatic Mites and Household Pest Adaptations.</title>
        <authorList>
            <person name="Xiong Q."/>
            <person name="Wan A.T."/>
            <person name="Liu X."/>
            <person name="Fung C.S."/>
            <person name="Xiao X."/>
            <person name="Malainual N."/>
            <person name="Hou J."/>
            <person name="Wang L."/>
            <person name="Wang M."/>
            <person name="Yang K.Y."/>
            <person name="Cui Y."/>
            <person name="Leung E.L."/>
            <person name="Nong W."/>
            <person name="Shin S.K."/>
            <person name="Au S.W."/>
            <person name="Jeong K.Y."/>
            <person name="Chew F.T."/>
            <person name="Hui J.H."/>
            <person name="Leung T.F."/>
            <person name="Tungtrongchitr A."/>
            <person name="Zhong N."/>
            <person name="Liu Z."/>
            <person name="Tsui S.K."/>
        </authorList>
    </citation>
    <scope>NUCLEOTIDE SEQUENCE [LARGE SCALE GENOMIC DNA]</scope>
    <source>
        <strain evidence="13">Derp</strain>
    </source>
</reference>
<name>A0ABQ8JNK2_DERPT</name>
<organism evidence="13 14">
    <name type="scientific">Dermatophagoides pteronyssinus</name>
    <name type="common">European house dust mite</name>
    <dbReference type="NCBI Taxonomy" id="6956"/>
    <lineage>
        <taxon>Eukaryota</taxon>
        <taxon>Metazoa</taxon>
        <taxon>Ecdysozoa</taxon>
        <taxon>Arthropoda</taxon>
        <taxon>Chelicerata</taxon>
        <taxon>Arachnida</taxon>
        <taxon>Acari</taxon>
        <taxon>Acariformes</taxon>
        <taxon>Sarcoptiformes</taxon>
        <taxon>Astigmata</taxon>
        <taxon>Psoroptidia</taxon>
        <taxon>Analgoidea</taxon>
        <taxon>Pyroglyphidae</taxon>
        <taxon>Dermatophagoidinae</taxon>
        <taxon>Dermatophagoides</taxon>
    </lineage>
</organism>
<evidence type="ECO:0000256" key="10">
    <source>
        <dbReference type="RuleBase" id="RU003946"/>
    </source>
</evidence>
<dbReference type="Gene3D" id="3.40.720.10">
    <property type="entry name" value="Alkaline Phosphatase, subunit A"/>
    <property type="match status" value="1"/>
</dbReference>
<comment type="cofactor">
    <cofactor evidence="1">
        <name>Mg(2+)</name>
        <dbReference type="ChEBI" id="CHEBI:18420"/>
    </cofactor>
</comment>
<evidence type="ECO:0000256" key="2">
    <source>
        <dbReference type="ARBA" id="ARBA00001947"/>
    </source>
</evidence>
<dbReference type="PANTHER" id="PTHR11596">
    <property type="entry name" value="ALKALINE PHOSPHATASE"/>
    <property type="match status" value="1"/>
</dbReference>
<evidence type="ECO:0000313" key="14">
    <source>
        <dbReference type="Proteomes" id="UP000887458"/>
    </source>
</evidence>
<dbReference type="PANTHER" id="PTHR11596:SF5">
    <property type="entry name" value="ALKALINE PHOSPHATASE"/>
    <property type="match status" value="1"/>
</dbReference>
<dbReference type="EC" id="3.1.3.1" evidence="4 11"/>
<keyword evidence="12" id="KW-0732">Signal</keyword>
<feature type="chain" id="PRO_5046654115" description="Alkaline phosphatase" evidence="12">
    <location>
        <begin position="20"/>
        <end position="511"/>
    </location>
</feature>
<feature type="signal peptide" evidence="12">
    <location>
        <begin position="1"/>
        <end position="19"/>
    </location>
</feature>
<dbReference type="InterPro" id="IPR017850">
    <property type="entry name" value="Alkaline_phosphatase_core_sf"/>
</dbReference>
<comment type="catalytic activity">
    <reaction evidence="11">
        <text>a phosphate monoester + H2O = an alcohol + phosphate</text>
        <dbReference type="Rhea" id="RHEA:15017"/>
        <dbReference type="ChEBI" id="CHEBI:15377"/>
        <dbReference type="ChEBI" id="CHEBI:30879"/>
        <dbReference type="ChEBI" id="CHEBI:43474"/>
        <dbReference type="ChEBI" id="CHEBI:67140"/>
        <dbReference type="EC" id="3.1.3.1"/>
    </reaction>
</comment>
<accession>A0ABQ8JNK2</accession>
<keyword evidence="8 11" id="KW-0862">Zinc</keyword>
<dbReference type="InterPro" id="IPR018299">
    <property type="entry name" value="Alkaline_phosphatase_AS"/>
</dbReference>
<dbReference type="PROSITE" id="PS00123">
    <property type="entry name" value="ALKALINE_PHOSPHATASE"/>
    <property type="match status" value="1"/>
</dbReference>
<dbReference type="Pfam" id="PF00245">
    <property type="entry name" value="Alk_phosphatase"/>
    <property type="match status" value="1"/>
</dbReference>
<keyword evidence="5" id="KW-0597">Phosphoprotein</keyword>